<dbReference type="NCBIfam" id="TIGR02167">
    <property type="entry name" value="Liste_lipo_26"/>
    <property type="match status" value="8"/>
</dbReference>
<feature type="domain" description="RING-type" evidence="7">
    <location>
        <begin position="559"/>
        <end position="603"/>
    </location>
</feature>
<sequence length="609" mass="68270">MVRVPFLFFSTTTTWCLLNQLAISAASSSAFICSDDNGLTQQVNDTGCACFSGGFELEQAVRYFVVDGCSDSKNCNNWVVQKYGWPMGSWCVSNLNEMRRVFDMRRVLDVPPFFNDDISSWDVSNVKAMDYMFEGASTFNGDLSSWDVSKVTNMRGMFNEASSFNQDLTSWNTSSVTDMDGIFREASSFNGDISTWDVSKVTDMSNTFTGASSFNRDLSSWDVSSVVSTLGMFKDAKSFNQDLSSWDVSSVVIMYGMFDGASSFNGDIASWDVSGVTNMLRMFQGDSSFNQDLASWDVSSVTNMHEMFQNAFSFNQNLSSWNVSKVTNMNSMFNNAFSFNQNLSSWKVSKVHEMGRMFNGAKSFNGDLSSWDVSQVTEAENMFEGAAAFDKSAVCNWSDAWKKLIRCKEEAAIPKSGVLARFLMTAAILGSFGGLAVFLQFTWKKQRQRPALREVQPTMTLRQQQQRERNASIQGLTEEERNQALHEQFITKFNFQTVLPDQSTIAAKHVTKSASKQDHELPFAADPYDDEDAFEVDGTQGNIYQGLLRWRRPSVQDECCICLECYAAGETICAPITTGCDHVFHEGCINEWLKNNAKCPLCRVELLND</sequence>
<feature type="signal peptide" evidence="6">
    <location>
        <begin position="1"/>
        <end position="16"/>
    </location>
</feature>
<keyword evidence="3" id="KW-0862">Zinc</keyword>
<evidence type="ECO:0000256" key="1">
    <source>
        <dbReference type="ARBA" id="ARBA00022723"/>
    </source>
</evidence>
<dbReference type="Gene3D" id="3.30.40.10">
    <property type="entry name" value="Zinc/RING finger domain, C3HC4 (zinc finger)"/>
    <property type="match status" value="1"/>
</dbReference>
<comment type="caution">
    <text evidence="8">The sequence shown here is derived from an EMBL/GenBank/DDBJ whole genome shotgun (WGS) entry which is preliminary data.</text>
</comment>
<feature type="chain" id="PRO_5042219722" description="RING-type domain-containing protein" evidence="6">
    <location>
        <begin position="17"/>
        <end position="609"/>
    </location>
</feature>
<evidence type="ECO:0000256" key="5">
    <source>
        <dbReference type="SAM" id="Phobius"/>
    </source>
</evidence>
<evidence type="ECO:0000256" key="6">
    <source>
        <dbReference type="SAM" id="SignalP"/>
    </source>
</evidence>
<dbReference type="InterPro" id="IPR001841">
    <property type="entry name" value="Znf_RING"/>
</dbReference>
<keyword evidence="9" id="KW-1185">Reference proteome</keyword>
<evidence type="ECO:0000313" key="8">
    <source>
        <dbReference type="EMBL" id="CAJ1966402.1"/>
    </source>
</evidence>
<keyword evidence="5" id="KW-1133">Transmembrane helix</keyword>
<accession>A0AAD2JN73</accession>
<dbReference type="Proteomes" id="UP001295423">
    <property type="component" value="Unassembled WGS sequence"/>
</dbReference>
<dbReference type="InterPro" id="IPR053238">
    <property type="entry name" value="RING-H2_zinc_finger"/>
</dbReference>
<gene>
    <name evidence="8" type="ORF">CYCCA115_LOCUS21986</name>
</gene>
<protein>
    <recommendedName>
        <fullName evidence="7">RING-type domain-containing protein</fullName>
    </recommendedName>
</protein>
<reference evidence="8" key="1">
    <citation type="submission" date="2023-08" db="EMBL/GenBank/DDBJ databases">
        <authorList>
            <person name="Audoor S."/>
            <person name="Bilcke G."/>
        </authorList>
    </citation>
    <scope>NUCLEOTIDE SEQUENCE</scope>
</reference>
<feature type="transmembrane region" description="Helical" evidence="5">
    <location>
        <begin position="422"/>
        <end position="443"/>
    </location>
</feature>
<dbReference type="Pfam" id="PF13639">
    <property type="entry name" value="zf-RING_2"/>
    <property type="match status" value="1"/>
</dbReference>
<dbReference type="PROSITE" id="PS50089">
    <property type="entry name" value="ZF_RING_2"/>
    <property type="match status" value="1"/>
</dbReference>
<evidence type="ECO:0000313" key="9">
    <source>
        <dbReference type="Proteomes" id="UP001295423"/>
    </source>
</evidence>
<keyword evidence="5" id="KW-0812">Transmembrane</keyword>
<dbReference type="AlphaFoldDB" id="A0AAD2JN73"/>
<dbReference type="SMART" id="SM00184">
    <property type="entry name" value="RING"/>
    <property type="match status" value="1"/>
</dbReference>
<keyword evidence="6" id="KW-0732">Signal</keyword>
<dbReference type="Pfam" id="PF03382">
    <property type="entry name" value="DUF285"/>
    <property type="match status" value="2"/>
</dbReference>
<keyword evidence="1" id="KW-0479">Metal-binding</keyword>
<evidence type="ECO:0000256" key="3">
    <source>
        <dbReference type="ARBA" id="ARBA00022833"/>
    </source>
</evidence>
<dbReference type="PANTHER" id="PTHR14155">
    <property type="entry name" value="RING FINGER DOMAIN-CONTAINING"/>
    <property type="match status" value="1"/>
</dbReference>
<dbReference type="PANTHER" id="PTHR14155:SF627">
    <property type="entry name" value="OS06G0192800 PROTEIN"/>
    <property type="match status" value="1"/>
</dbReference>
<evidence type="ECO:0000259" key="7">
    <source>
        <dbReference type="PROSITE" id="PS50089"/>
    </source>
</evidence>
<evidence type="ECO:0000256" key="4">
    <source>
        <dbReference type="PROSITE-ProRule" id="PRU00175"/>
    </source>
</evidence>
<proteinExistence type="predicted"/>
<dbReference type="InterPro" id="IPR011889">
    <property type="entry name" value="Liste_lipo_26"/>
</dbReference>
<dbReference type="InterPro" id="IPR013083">
    <property type="entry name" value="Znf_RING/FYVE/PHD"/>
</dbReference>
<organism evidence="8 9">
    <name type="scientific">Cylindrotheca closterium</name>
    <dbReference type="NCBI Taxonomy" id="2856"/>
    <lineage>
        <taxon>Eukaryota</taxon>
        <taxon>Sar</taxon>
        <taxon>Stramenopiles</taxon>
        <taxon>Ochrophyta</taxon>
        <taxon>Bacillariophyta</taxon>
        <taxon>Bacillariophyceae</taxon>
        <taxon>Bacillariophycidae</taxon>
        <taxon>Bacillariales</taxon>
        <taxon>Bacillariaceae</taxon>
        <taxon>Cylindrotheca</taxon>
    </lineage>
</organism>
<keyword evidence="2 4" id="KW-0863">Zinc-finger</keyword>
<keyword evidence="5" id="KW-0472">Membrane</keyword>
<name>A0AAD2JN73_9STRA</name>
<dbReference type="InterPro" id="IPR005046">
    <property type="entry name" value="DUF285"/>
</dbReference>
<dbReference type="EMBL" id="CAKOGP040002280">
    <property type="protein sequence ID" value="CAJ1966402.1"/>
    <property type="molecule type" value="Genomic_DNA"/>
</dbReference>
<dbReference type="GO" id="GO:0008270">
    <property type="term" value="F:zinc ion binding"/>
    <property type="evidence" value="ECO:0007669"/>
    <property type="project" value="UniProtKB-KW"/>
</dbReference>
<evidence type="ECO:0000256" key="2">
    <source>
        <dbReference type="ARBA" id="ARBA00022771"/>
    </source>
</evidence>
<dbReference type="SUPFAM" id="SSF57850">
    <property type="entry name" value="RING/U-box"/>
    <property type="match status" value="1"/>
</dbReference>